<dbReference type="SUPFAM" id="SSF51261">
    <property type="entry name" value="Duplicated hybrid motif"/>
    <property type="match status" value="1"/>
</dbReference>
<evidence type="ECO:0000313" key="2">
    <source>
        <dbReference type="EMBL" id="GFH54758.1"/>
    </source>
</evidence>
<dbReference type="AlphaFoldDB" id="A0AAD3CYX7"/>
<dbReference type="Gene3D" id="2.70.70.10">
    <property type="entry name" value="Glucose Permease (Domain IIA)"/>
    <property type="match status" value="1"/>
</dbReference>
<dbReference type="PANTHER" id="PTHR21666:SF270">
    <property type="entry name" value="MUREIN HYDROLASE ACTIVATOR ENVC"/>
    <property type="match status" value="1"/>
</dbReference>
<feature type="domain" description="M23ase beta-sheet core" evidence="1">
    <location>
        <begin position="156"/>
        <end position="264"/>
    </location>
</feature>
<dbReference type="Pfam" id="PF01551">
    <property type="entry name" value="Peptidase_M23"/>
    <property type="match status" value="1"/>
</dbReference>
<dbReference type="EMBL" id="BLLK01000047">
    <property type="protein sequence ID" value="GFH54758.1"/>
    <property type="molecule type" value="Genomic_DNA"/>
</dbReference>
<dbReference type="Proteomes" id="UP001054902">
    <property type="component" value="Unassembled WGS sequence"/>
</dbReference>
<proteinExistence type="predicted"/>
<dbReference type="InterPro" id="IPR011055">
    <property type="entry name" value="Dup_hybrid_motif"/>
</dbReference>
<dbReference type="InterPro" id="IPR016047">
    <property type="entry name" value="M23ase_b-sheet_dom"/>
</dbReference>
<name>A0AAD3CYX7_9STRA</name>
<dbReference type="InterPro" id="IPR050570">
    <property type="entry name" value="Cell_wall_metabolism_enzyme"/>
</dbReference>
<dbReference type="GO" id="GO:0004222">
    <property type="term" value="F:metalloendopeptidase activity"/>
    <property type="evidence" value="ECO:0007669"/>
    <property type="project" value="TreeGrafter"/>
</dbReference>
<comment type="caution">
    <text evidence="2">The sequence shown here is derived from an EMBL/GenBank/DDBJ whole genome shotgun (WGS) entry which is preliminary data.</text>
</comment>
<dbReference type="PANTHER" id="PTHR21666">
    <property type="entry name" value="PEPTIDASE-RELATED"/>
    <property type="match status" value="1"/>
</dbReference>
<reference evidence="2 3" key="1">
    <citation type="journal article" date="2021" name="Sci. Rep.">
        <title>The genome of the diatom Chaetoceros tenuissimus carries an ancient integrated fragment of an extant virus.</title>
        <authorList>
            <person name="Hongo Y."/>
            <person name="Kimura K."/>
            <person name="Takaki Y."/>
            <person name="Yoshida Y."/>
            <person name="Baba S."/>
            <person name="Kobayashi G."/>
            <person name="Nagasaki K."/>
            <person name="Hano T."/>
            <person name="Tomaru Y."/>
        </authorList>
    </citation>
    <scope>NUCLEOTIDE SEQUENCE [LARGE SCALE GENOMIC DNA]</scope>
    <source>
        <strain evidence="2 3">NIES-3715</strain>
    </source>
</reference>
<sequence length="300" mass="33926">MFTTIILQIAFALLISYSTTKLLHKIKLSHKRQFSNHVISSHDNEFEIPPNFTAPFGKYPNVLGITSEMRQQFHPVVDMKDKDVLELDLSNTFGASQLIRPEDADDYIQSYKERLDSEKSQYTIGKYDENRVNLYSSEMFENENNAIDGYEGKRTLHIGIDLGAPVGEAVHSIWNGKVHSVGYNSHLGDYGYVIVVEYDLKEMRSADGPDGIDKFWVLYGHLDSSTIERHDVGENVVRGAILGNIGNVKENGGWTSPHCHFQVSTIEPSTHDMPGAVKIEDRSRSLLQYPDPRYIVGDLF</sequence>
<evidence type="ECO:0000313" key="3">
    <source>
        <dbReference type="Proteomes" id="UP001054902"/>
    </source>
</evidence>
<accession>A0AAD3CYX7</accession>
<gene>
    <name evidence="2" type="ORF">CTEN210_11234</name>
</gene>
<protein>
    <recommendedName>
        <fullName evidence="1">M23ase beta-sheet core domain-containing protein</fullName>
    </recommendedName>
</protein>
<evidence type="ECO:0000259" key="1">
    <source>
        <dbReference type="Pfam" id="PF01551"/>
    </source>
</evidence>
<organism evidence="2 3">
    <name type="scientific">Chaetoceros tenuissimus</name>
    <dbReference type="NCBI Taxonomy" id="426638"/>
    <lineage>
        <taxon>Eukaryota</taxon>
        <taxon>Sar</taxon>
        <taxon>Stramenopiles</taxon>
        <taxon>Ochrophyta</taxon>
        <taxon>Bacillariophyta</taxon>
        <taxon>Coscinodiscophyceae</taxon>
        <taxon>Chaetocerotophycidae</taxon>
        <taxon>Chaetocerotales</taxon>
        <taxon>Chaetocerotaceae</taxon>
        <taxon>Chaetoceros</taxon>
    </lineage>
</organism>
<keyword evidence="3" id="KW-1185">Reference proteome</keyword>
<dbReference type="CDD" id="cd12797">
    <property type="entry name" value="M23_peptidase"/>
    <property type="match status" value="1"/>
</dbReference>